<keyword evidence="3" id="KW-0677">Repeat</keyword>
<dbReference type="Proteomes" id="UP000282574">
    <property type="component" value="Unassembled WGS sequence"/>
</dbReference>
<evidence type="ECO:0000313" key="7">
    <source>
        <dbReference type="Proteomes" id="UP000282574"/>
    </source>
</evidence>
<dbReference type="InterPro" id="IPR050179">
    <property type="entry name" value="Trans_hexapeptide_repeat"/>
</dbReference>
<dbReference type="CDD" id="cd04647">
    <property type="entry name" value="LbH_MAT_like"/>
    <property type="match status" value="1"/>
</dbReference>
<protein>
    <submittedName>
        <fullName evidence="6">Hexapeptide transferase</fullName>
    </submittedName>
</protein>
<dbReference type="InterPro" id="IPR011004">
    <property type="entry name" value="Trimer_LpxA-like_sf"/>
</dbReference>
<proteinExistence type="predicted"/>
<evidence type="ECO:0000313" key="6">
    <source>
        <dbReference type="EMBL" id="RUT12639.1"/>
    </source>
</evidence>
<name>A0AB37UMI9_9CYAN</name>
<accession>A0AB37UMI9</accession>
<dbReference type="InterPro" id="IPR001451">
    <property type="entry name" value="Hexapep"/>
</dbReference>
<keyword evidence="1" id="KW-0028">Amino-acid biosynthesis</keyword>
<dbReference type="InterPro" id="IPR018357">
    <property type="entry name" value="Hexapep_transf_CS"/>
</dbReference>
<dbReference type="GO" id="GO:0043886">
    <property type="term" value="F:structural constituent of carboxysome shell"/>
    <property type="evidence" value="ECO:0007669"/>
    <property type="project" value="UniProtKB-ARBA"/>
</dbReference>
<dbReference type="GO" id="GO:0031470">
    <property type="term" value="C:carboxysome"/>
    <property type="evidence" value="ECO:0007669"/>
    <property type="project" value="UniProtKB-ARBA"/>
</dbReference>
<evidence type="ECO:0000256" key="3">
    <source>
        <dbReference type="ARBA" id="ARBA00022737"/>
    </source>
</evidence>
<gene>
    <name evidence="6" type="ORF">DSM107010_20200</name>
</gene>
<reference evidence="6 7" key="1">
    <citation type="journal article" date="2019" name="Genome Biol. Evol.">
        <title>Day and night: Metabolic profiles and evolutionary relationships of six axenic non-marine cyanobacteria.</title>
        <authorList>
            <person name="Will S.E."/>
            <person name="Henke P."/>
            <person name="Boedeker C."/>
            <person name="Huang S."/>
            <person name="Brinkmann H."/>
            <person name="Rohde M."/>
            <person name="Jarek M."/>
            <person name="Friedl T."/>
            <person name="Seufert S."/>
            <person name="Schumacher M."/>
            <person name="Overmann J."/>
            <person name="Neumann-Schaal M."/>
            <person name="Petersen J."/>
        </authorList>
    </citation>
    <scope>NUCLEOTIDE SEQUENCE [LARGE SCALE GENOMIC DNA]</scope>
    <source>
        <strain evidence="6 7">SAG 39.79</strain>
    </source>
</reference>
<evidence type="ECO:0000256" key="1">
    <source>
        <dbReference type="ARBA" id="ARBA00022605"/>
    </source>
</evidence>
<sequence>MFELDRIRTVQAVHGLKDFQPDPDFEIGLAEYLLNQYGQKGLLELHSRFAIGDGDFDGLMRRAIWRAVAQRFGHGVRIGSGVGFKHLETFEIGDRVFIGSQSYIQGRFDGRCVIGNQVWIGPQSYFDARDLIIEDNVGWGPGAKVLGSTHTGLPVDVPIIQTDLEIKSVKIEAGADIGMNAVVLPGVTIGKGSIVGASAVVTKNVPPFAIVTGVPARFVRWRDGYESSEDLAKHASSYGV</sequence>
<dbReference type="PROSITE" id="PS00101">
    <property type="entry name" value="HEXAPEP_TRANSFERASES"/>
    <property type="match status" value="1"/>
</dbReference>
<dbReference type="PANTHER" id="PTHR43300:SF10">
    <property type="entry name" value="2,3,4,5-TETRAHYDROPYRIDINE-2,6-DICARBOXYLATE N-ACETYLTRANSFERASE"/>
    <property type="match status" value="1"/>
</dbReference>
<evidence type="ECO:0000256" key="5">
    <source>
        <dbReference type="ARBA" id="ARBA00023154"/>
    </source>
</evidence>
<dbReference type="SUPFAM" id="SSF51161">
    <property type="entry name" value="Trimeric LpxA-like enzymes"/>
    <property type="match status" value="1"/>
</dbReference>
<dbReference type="GO" id="GO:0009085">
    <property type="term" value="P:lysine biosynthetic process"/>
    <property type="evidence" value="ECO:0007669"/>
    <property type="project" value="UniProtKB-KW"/>
</dbReference>
<dbReference type="GO" id="GO:0019877">
    <property type="term" value="P:diaminopimelate biosynthetic process"/>
    <property type="evidence" value="ECO:0007669"/>
    <property type="project" value="UniProtKB-KW"/>
</dbReference>
<dbReference type="Gene3D" id="2.160.10.10">
    <property type="entry name" value="Hexapeptide repeat proteins"/>
    <property type="match status" value="1"/>
</dbReference>
<evidence type="ECO:0000256" key="2">
    <source>
        <dbReference type="ARBA" id="ARBA00022679"/>
    </source>
</evidence>
<keyword evidence="7" id="KW-1185">Reference proteome</keyword>
<organism evidence="6 7">
    <name type="scientific">Chroococcidiopsis cubana SAG 39.79</name>
    <dbReference type="NCBI Taxonomy" id="388085"/>
    <lineage>
        <taxon>Bacteria</taxon>
        <taxon>Bacillati</taxon>
        <taxon>Cyanobacteriota</taxon>
        <taxon>Cyanophyceae</taxon>
        <taxon>Chroococcidiopsidales</taxon>
        <taxon>Chroococcidiopsidaceae</taxon>
        <taxon>Chroococcidiopsis</taxon>
    </lineage>
</organism>
<comment type="caution">
    <text evidence="6">The sequence shown here is derived from an EMBL/GenBank/DDBJ whole genome shotgun (WGS) entry which is preliminary data.</text>
</comment>
<dbReference type="Pfam" id="PF00132">
    <property type="entry name" value="Hexapep"/>
    <property type="match status" value="1"/>
</dbReference>
<dbReference type="EMBL" id="RSCK01000012">
    <property type="protein sequence ID" value="RUT12639.1"/>
    <property type="molecule type" value="Genomic_DNA"/>
</dbReference>
<dbReference type="PANTHER" id="PTHR43300">
    <property type="entry name" value="ACETYLTRANSFERASE"/>
    <property type="match status" value="1"/>
</dbReference>
<dbReference type="GO" id="GO:0016740">
    <property type="term" value="F:transferase activity"/>
    <property type="evidence" value="ECO:0007669"/>
    <property type="project" value="UniProtKB-KW"/>
</dbReference>
<keyword evidence="5" id="KW-0457">Lysine biosynthesis</keyword>
<keyword evidence="2 6" id="KW-0808">Transferase</keyword>
<dbReference type="AlphaFoldDB" id="A0AB37UMI9"/>
<evidence type="ECO:0000256" key="4">
    <source>
        <dbReference type="ARBA" id="ARBA00022915"/>
    </source>
</evidence>
<keyword evidence="4" id="KW-0220">Diaminopimelate biosynthesis</keyword>
<dbReference type="RefSeq" id="WP_106166770.1">
    <property type="nucleotide sequence ID" value="NZ_JAVKZF010000003.1"/>
</dbReference>